<dbReference type="PANTHER" id="PTHR10815:SF14">
    <property type="entry name" value="BIFUNCTIONAL TRANSCRIPTIONAL ACTIVATOR_DNA REPAIR ENZYME ADA"/>
    <property type="match status" value="1"/>
</dbReference>
<evidence type="ECO:0000256" key="12">
    <source>
        <dbReference type="SAM" id="MobiDB-lite"/>
    </source>
</evidence>
<dbReference type="InterPro" id="IPR036217">
    <property type="entry name" value="MethylDNA_cys_MeTrfase_DNAb"/>
</dbReference>
<dbReference type="NCBIfam" id="NF011964">
    <property type="entry name" value="PRK15435.1"/>
    <property type="match status" value="1"/>
</dbReference>
<dbReference type="CDD" id="cd06445">
    <property type="entry name" value="ATase"/>
    <property type="match status" value="1"/>
</dbReference>
<dbReference type="Gene3D" id="3.40.10.10">
    <property type="entry name" value="DNA Methylphosphotriester Repair Domain"/>
    <property type="match status" value="1"/>
</dbReference>
<dbReference type="GO" id="GO:0032259">
    <property type="term" value="P:methylation"/>
    <property type="evidence" value="ECO:0007669"/>
    <property type="project" value="UniProtKB-KW"/>
</dbReference>
<dbReference type="InterPro" id="IPR036388">
    <property type="entry name" value="WH-like_DNA-bd_sf"/>
</dbReference>
<feature type="domain" description="HTH araC/xylS-type" evidence="13">
    <location>
        <begin position="137"/>
        <end position="219"/>
    </location>
</feature>
<dbReference type="SUPFAM" id="SSF46689">
    <property type="entry name" value="Homeodomain-like"/>
    <property type="match status" value="1"/>
</dbReference>
<dbReference type="FunFam" id="1.10.10.10:FF:000410">
    <property type="entry name" value="ADA regulatory protein, putative"/>
    <property type="match status" value="1"/>
</dbReference>
<organism evidence="14 15">
    <name type="scientific">Kaistia nematophila</name>
    <dbReference type="NCBI Taxonomy" id="2994654"/>
    <lineage>
        <taxon>Bacteria</taxon>
        <taxon>Pseudomonadati</taxon>
        <taxon>Pseudomonadota</taxon>
        <taxon>Alphaproteobacteria</taxon>
        <taxon>Hyphomicrobiales</taxon>
        <taxon>Kaistiaceae</taxon>
        <taxon>Kaistia</taxon>
    </lineage>
</organism>
<dbReference type="SUPFAM" id="SSF46767">
    <property type="entry name" value="Methylated DNA-protein cysteine methyltransferase, C-terminal domain"/>
    <property type="match status" value="1"/>
</dbReference>
<keyword evidence="8" id="KW-0234">DNA repair</keyword>
<dbReference type="GO" id="GO:0043565">
    <property type="term" value="F:sequence-specific DNA binding"/>
    <property type="evidence" value="ECO:0007669"/>
    <property type="project" value="InterPro"/>
</dbReference>
<evidence type="ECO:0000256" key="2">
    <source>
        <dbReference type="ARBA" id="ARBA00022603"/>
    </source>
</evidence>
<dbReference type="InterPro" id="IPR018060">
    <property type="entry name" value="HTH_AraC"/>
</dbReference>
<keyword evidence="11" id="KW-0862">Zinc</keyword>
<evidence type="ECO:0000256" key="8">
    <source>
        <dbReference type="ARBA" id="ARBA00023204"/>
    </source>
</evidence>
<dbReference type="GO" id="GO:0003700">
    <property type="term" value="F:DNA-binding transcription factor activity"/>
    <property type="evidence" value="ECO:0007669"/>
    <property type="project" value="InterPro"/>
</dbReference>
<evidence type="ECO:0000313" key="14">
    <source>
        <dbReference type="EMBL" id="MCX5569008.1"/>
    </source>
</evidence>
<keyword evidence="3 14" id="KW-0808">Transferase</keyword>
<comment type="catalytic activity">
    <reaction evidence="9">
        <text>a 6-O-methyl-2'-deoxyguanosine in DNA + L-cysteinyl-[protein] = S-methyl-L-cysteinyl-[protein] + a 2'-deoxyguanosine in DNA</text>
        <dbReference type="Rhea" id="RHEA:24000"/>
        <dbReference type="Rhea" id="RHEA-COMP:10131"/>
        <dbReference type="Rhea" id="RHEA-COMP:10132"/>
        <dbReference type="Rhea" id="RHEA-COMP:11367"/>
        <dbReference type="Rhea" id="RHEA-COMP:11368"/>
        <dbReference type="ChEBI" id="CHEBI:29950"/>
        <dbReference type="ChEBI" id="CHEBI:82612"/>
        <dbReference type="ChEBI" id="CHEBI:85445"/>
        <dbReference type="ChEBI" id="CHEBI:85448"/>
        <dbReference type="EC" id="2.1.1.63"/>
    </reaction>
</comment>
<dbReference type="InterPro" id="IPR001497">
    <property type="entry name" value="MethylDNA_cys_MeTrfase_AS"/>
</dbReference>
<dbReference type="Pfam" id="PF02805">
    <property type="entry name" value="Ada_Zn_binding"/>
    <property type="match status" value="1"/>
</dbReference>
<dbReference type="PROSITE" id="PS01124">
    <property type="entry name" value="HTH_ARAC_FAMILY_2"/>
    <property type="match status" value="1"/>
</dbReference>
<dbReference type="InterPro" id="IPR014048">
    <property type="entry name" value="MethylDNA_cys_MeTrfase_DNA-bd"/>
</dbReference>
<evidence type="ECO:0000256" key="3">
    <source>
        <dbReference type="ARBA" id="ARBA00022679"/>
    </source>
</evidence>
<sequence>MAQALHENALPPNAPARNATGAGTETKAETKAGRAAAAARAVERDPRWQKVVARDRAADGDFVYAVRTTGVYCRPSCAARPAKPENVAFFAGPAEAEAAGFRACRRCTPNAASLAEQHAATVAKACRAIETAEAMPSLKALAGSVGMSPYHFHRVFKAVTGLTPKAYATAHRDSRAKTELARAGSVTEAIYDAGFHSSGRFYATSNAVLGMTPTAYRAGGVDTDIRFALAQCSLGAILVAASDRGICAISLGDDPDALARELQDRFPNANLIGGDAEFEALVARVVGFVEAPQLGLDLPLDVRGTAFQQRVWQALRAIPAGETASYRDIAERIGAPTAMRAVAGACAANAIAVAIPCHRVVRNDGALSGYRWGVERKRALLEKEAQA</sequence>
<dbReference type="EC" id="2.1.1.-" evidence="14"/>
<dbReference type="GO" id="GO:0003908">
    <property type="term" value="F:methylated-DNA-[protein]-cysteine S-methyltransferase activity"/>
    <property type="evidence" value="ECO:0007669"/>
    <property type="project" value="UniProtKB-EC"/>
</dbReference>
<keyword evidence="15" id="KW-1185">Reference proteome</keyword>
<feature type="binding site" evidence="11">
    <location>
        <position position="107"/>
    </location>
    <ligand>
        <name>Zn(2+)</name>
        <dbReference type="ChEBI" id="CHEBI:29105"/>
    </ligand>
</feature>
<dbReference type="InterPro" id="IPR035451">
    <property type="entry name" value="Ada-like_dom_sf"/>
</dbReference>
<keyword evidence="7" id="KW-0804">Transcription</keyword>
<dbReference type="SUPFAM" id="SSF53155">
    <property type="entry name" value="Methylated DNA-protein cysteine methyltransferase domain"/>
    <property type="match status" value="1"/>
</dbReference>
<evidence type="ECO:0000256" key="11">
    <source>
        <dbReference type="PIRSR" id="PIRSR000409-3"/>
    </source>
</evidence>
<dbReference type="InterPro" id="IPR016221">
    <property type="entry name" value="Bifunct_regulatory_prot_Ada"/>
</dbReference>
<reference evidence="14" key="1">
    <citation type="submission" date="2022-11" db="EMBL/GenBank/DDBJ databases">
        <title>Biodiversity and phylogenetic relationships of bacteria.</title>
        <authorList>
            <person name="Machado R.A.R."/>
            <person name="Bhat A."/>
            <person name="Loulou A."/>
            <person name="Kallel S."/>
        </authorList>
    </citation>
    <scope>NUCLEOTIDE SEQUENCE</scope>
    <source>
        <strain evidence="14">K-TC2</strain>
    </source>
</reference>
<dbReference type="InterPro" id="IPR009057">
    <property type="entry name" value="Homeodomain-like_sf"/>
</dbReference>
<feature type="compositionally biased region" description="Low complexity" evidence="12">
    <location>
        <begin position="8"/>
        <end position="25"/>
    </location>
</feature>
<evidence type="ECO:0000256" key="6">
    <source>
        <dbReference type="ARBA" id="ARBA00023159"/>
    </source>
</evidence>
<keyword evidence="5" id="KW-0805">Transcription regulation</keyword>
<dbReference type="PANTHER" id="PTHR10815">
    <property type="entry name" value="METHYLATED-DNA--PROTEIN-CYSTEINE METHYLTRANSFERASE"/>
    <property type="match status" value="1"/>
</dbReference>
<accession>A0A9X3E3A1</accession>
<dbReference type="InterPro" id="IPR008332">
    <property type="entry name" value="MethylG_MeTrfase_N"/>
</dbReference>
<evidence type="ECO:0000256" key="1">
    <source>
        <dbReference type="ARBA" id="ARBA00001286"/>
    </source>
</evidence>
<evidence type="ECO:0000256" key="7">
    <source>
        <dbReference type="ARBA" id="ARBA00023163"/>
    </source>
</evidence>
<dbReference type="RefSeq" id="WP_266337963.1">
    <property type="nucleotide sequence ID" value="NZ_JAPKNK010000002.1"/>
</dbReference>
<protein>
    <submittedName>
        <fullName evidence="14">Bifunctional DNA-binding transcriptional regulator/O6-methylguanine-DNA methyltransferase Ada</fullName>
        <ecNumber evidence="14">2.1.1.-</ecNumber>
    </submittedName>
</protein>
<feature type="region of interest" description="Disordered" evidence="12">
    <location>
        <begin position="1"/>
        <end position="41"/>
    </location>
</feature>
<feature type="binding site" evidence="11">
    <location>
        <position position="77"/>
    </location>
    <ligand>
        <name>Zn(2+)</name>
        <dbReference type="ChEBI" id="CHEBI:29105"/>
    </ligand>
</feature>
<gene>
    <name evidence="14" type="primary">ada</name>
    <name evidence="14" type="ORF">OSH07_07360</name>
</gene>
<dbReference type="InterPro" id="IPR004026">
    <property type="entry name" value="Ada_DNA_repair_Zn-bd"/>
</dbReference>
<keyword evidence="4" id="KW-0227">DNA damage</keyword>
<dbReference type="PROSITE" id="PS00374">
    <property type="entry name" value="MGMT"/>
    <property type="match status" value="1"/>
</dbReference>
<dbReference type="AlphaFoldDB" id="A0A9X3E3A1"/>
<feature type="active site" description="Nucleophile; methyl group acceptor from either O6-methylguanine or O4-methylthymine" evidence="10">
    <location>
        <position position="357"/>
    </location>
</feature>
<dbReference type="Pfam" id="PF01035">
    <property type="entry name" value="DNA_binding_1"/>
    <property type="match status" value="1"/>
</dbReference>
<comment type="catalytic activity">
    <reaction evidence="1">
        <text>a 4-O-methyl-thymidine in DNA + L-cysteinyl-[protein] = a thymidine in DNA + S-methyl-L-cysteinyl-[protein]</text>
        <dbReference type="Rhea" id="RHEA:53428"/>
        <dbReference type="Rhea" id="RHEA-COMP:10131"/>
        <dbReference type="Rhea" id="RHEA-COMP:10132"/>
        <dbReference type="Rhea" id="RHEA-COMP:13555"/>
        <dbReference type="Rhea" id="RHEA-COMP:13556"/>
        <dbReference type="ChEBI" id="CHEBI:29950"/>
        <dbReference type="ChEBI" id="CHEBI:82612"/>
        <dbReference type="ChEBI" id="CHEBI:137386"/>
        <dbReference type="ChEBI" id="CHEBI:137387"/>
        <dbReference type="EC" id="2.1.1.63"/>
    </reaction>
</comment>
<dbReference type="Gene3D" id="1.10.10.60">
    <property type="entry name" value="Homeodomain-like"/>
    <property type="match status" value="1"/>
</dbReference>
<dbReference type="Proteomes" id="UP001144805">
    <property type="component" value="Unassembled WGS sequence"/>
</dbReference>
<feature type="binding site" evidence="11">
    <location>
        <position position="104"/>
    </location>
    <ligand>
        <name>Zn(2+)</name>
        <dbReference type="ChEBI" id="CHEBI:29105"/>
    </ligand>
</feature>
<evidence type="ECO:0000256" key="9">
    <source>
        <dbReference type="ARBA" id="ARBA00049348"/>
    </source>
</evidence>
<keyword evidence="2 14" id="KW-0489">Methyltransferase</keyword>
<feature type="active site" description="Nucleophile; methyl group acceptor from methylphosphotriester" evidence="10">
    <location>
        <position position="73"/>
    </location>
</feature>
<dbReference type="Gene3D" id="3.30.160.70">
    <property type="entry name" value="Methylated DNA-protein cysteine methyltransferase domain"/>
    <property type="match status" value="1"/>
</dbReference>
<dbReference type="NCBIfam" id="TIGR00589">
    <property type="entry name" value="ogt"/>
    <property type="match status" value="1"/>
</dbReference>
<comment type="caution">
    <text evidence="14">The sequence shown here is derived from an EMBL/GenBank/DDBJ whole genome shotgun (WGS) entry which is preliminary data.</text>
</comment>
<dbReference type="EMBL" id="JAPKNK010000002">
    <property type="protein sequence ID" value="MCX5569008.1"/>
    <property type="molecule type" value="Genomic_DNA"/>
</dbReference>
<evidence type="ECO:0000313" key="15">
    <source>
        <dbReference type="Proteomes" id="UP001144805"/>
    </source>
</evidence>
<dbReference type="InterPro" id="IPR036631">
    <property type="entry name" value="MGMT_N_sf"/>
</dbReference>
<dbReference type="PIRSF" id="PIRSF000409">
    <property type="entry name" value="Ada"/>
    <property type="match status" value="1"/>
</dbReference>
<name>A0A9X3E3A1_9HYPH</name>
<dbReference type="GO" id="GO:0008270">
    <property type="term" value="F:zinc ion binding"/>
    <property type="evidence" value="ECO:0007669"/>
    <property type="project" value="InterPro"/>
</dbReference>
<dbReference type="GO" id="GO:0006281">
    <property type="term" value="P:DNA repair"/>
    <property type="evidence" value="ECO:0007669"/>
    <property type="project" value="UniProtKB-KW"/>
</dbReference>
<dbReference type="Pfam" id="PF02870">
    <property type="entry name" value="Methyltransf_1N"/>
    <property type="match status" value="1"/>
</dbReference>
<keyword evidence="11" id="KW-0479">Metal-binding</keyword>
<dbReference type="Pfam" id="PF12833">
    <property type="entry name" value="HTH_18"/>
    <property type="match status" value="1"/>
</dbReference>
<proteinExistence type="predicted"/>
<evidence type="ECO:0000256" key="5">
    <source>
        <dbReference type="ARBA" id="ARBA00023015"/>
    </source>
</evidence>
<dbReference type="SUPFAM" id="SSF57884">
    <property type="entry name" value="Ada DNA repair protein, N-terminal domain (N-Ada 10)"/>
    <property type="match status" value="1"/>
</dbReference>
<keyword evidence="6" id="KW-0010">Activator</keyword>
<dbReference type="Gene3D" id="1.10.10.10">
    <property type="entry name" value="Winged helix-like DNA-binding domain superfamily/Winged helix DNA-binding domain"/>
    <property type="match status" value="1"/>
</dbReference>
<dbReference type="SMART" id="SM00342">
    <property type="entry name" value="HTH_ARAC"/>
    <property type="match status" value="1"/>
</dbReference>
<keyword evidence="14" id="KW-0238">DNA-binding</keyword>
<evidence type="ECO:0000259" key="13">
    <source>
        <dbReference type="PROSITE" id="PS01124"/>
    </source>
</evidence>
<evidence type="ECO:0000256" key="10">
    <source>
        <dbReference type="PIRSR" id="PIRSR000409-1"/>
    </source>
</evidence>
<feature type="binding site" evidence="11">
    <location>
        <position position="73"/>
    </location>
    <ligand>
        <name>Zn(2+)</name>
        <dbReference type="ChEBI" id="CHEBI:29105"/>
    </ligand>
</feature>
<comment type="cofactor">
    <cofactor evidence="11">
        <name>Zn(2+)</name>
        <dbReference type="ChEBI" id="CHEBI:29105"/>
    </cofactor>
    <text evidence="11">Binds 1 zinc ion per subunit.</text>
</comment>
<evidence type="ECO:0000256" key="4">
    <source>
        <dbReference type="ARBA" id="ARBA00022763"/>
    </source>
</evidence>